<organism evidence="1 2">
    <name type="scientific">Panacibacter ginsenosidivorans</name>
    <dbReference type="NCBI Taxonomy" id="1813871"/>
    <lineage>
        <taxon>Bacteria</taxon>
        <taxon>Pseudomonadati</taxon>
        <taxon>Bacteroidota</taxon>
        <taxon>Chitinophagia</taxon>
        <taxon>Chitinophagales</taxon>
        <taxon>Chitinophagaceae</taxon>
        <taxon>Panacibacter</taxon>
    </lineage>
</organism>
<dbReference type="Gene3D" id="1.10.606.20">
    <property type="match status" value="1"/>
</dbReference>
<evidence type="ECO:0000313" key="1">
    <source>
        <dbReference type="EMBL" id="QEC68474.1"/>
    </source>
</evidence>
<dbReference type="SUPFAM" id="SSF48317">
    <property type="entry name" value="Acid phosphatase/Vanadium-dependent haloperoxidase"/>
    <property type="match status" value="1"/>
</dbReference>
<gene>
    <name evidence="1" type="ORF">FRZ67_14595</name>
</gene>
<dbReference type="PANTHER" id="PTHR34599:SF2">
    <property type="entry name" value="TRAF-TYPE DOMAIN-CONTAINING PROTEIN"/>
    <property type="match status" value="1"/>
</dbReference>
<dbReference type="KEGG" id="pgin:FRZ67_14595"/>
<name>A0A5B8VAK2_9BACT</name>
<dbReference type="InterPro" id="IPR036938">
    <property type="entry name" value="PAP2/HPO_sf"/>
</dbReference>
<dbReference type="AlphaFoldDB" id="A0A5B8VAK2"/>
<dbReference type="PROSITE" id="PS51257">
    <property type="entry name" value="PROKAR_LIPOPROTEIN"/>
    <property type="match status" value="1"/>
</dbReference>
<dbReference type="Proteomes" id="UP000321533">
    <property type="component" value="Chromosome"/>
</dbReference>
<sequence length="439" mass="49456">MKYVIYSIQVFLCCVLLFGCTEKNKPVINDTEVLHQNEDQLTQIIIYDVFSPPVASRIYAYTSLASYEAIRFAKPGYASIAEKLNGFGKMPQPENGKQYNYTLAASKAFCTVAYNIRIFSDTVLHRYEDSLENVFKAAIPEDIYNRSIAFGDTIGKTILMRAQKDMYKETRGMAKYLGSDADGKWQPTPPDYFDGTEPYWKMIKSFSLDTCSQFRPAPPFTFSKDTNSAFYKMVKEVYTVNKNLSDSQKTIADYWDDNPFVVQHSGHLMFANKKITPGGHWMGITTIACRQSNADEVKTAQAYCLTAISLLDAFISCWDSKFTYEYVRPITLINAWIDRDWNAYLQTPPFPEYTAGHASISGSASTVLSDLFGQNFAFHDNSDSAYIGMTRDFTSFKQAAAEASISRLYGGIHYRPSLDTGLVHGAMVGNNLLKKIGMQ</sequence>
<dbReference type="GO" id="GO:0004601">
    <property type="term" value="F:peroxidase activity"/>
    <property type="evidence" value="ECO:0007669"/>
    <property type="project" value="UniProtKB-KW"/>
</dbReference>
<proteinExistence type="predicted"/>
<dbReference type="InterPro" id="IPR052559">
    <property type="entry name" value="V-haloperoxidase"/>
</dbReference>
<keyword evidence="1" id="KW-0575">Peroxidase</keyword>
<accession>A0A5B8VAK2</accession>
<reference evidence="1 2" key="1">
    <citation type="journal article" date="2016" name="Int. J. Syst. Evol. Microbiol.">
        <title>Panacibacter ginsenosidivorans gen. nov., sp. nov., with ginsenoside converting activity isolated from soil of a ginseng field.</title>
        <authorList>
            <person name="Siddiqi M.Z."/>
            <person name="Muhammad Shafi S."/>
            <person name="Choi K.D."/>
            <person name="Im W.T."/>
        </authorList>
    </citation>
    <scope>NUCLEOTIDE SEQUENCE [LARGE SCALE GENOMIC DNA]</scope>
    <source>
        <strain evidence="1 2">Gsoil1550</strain>
    </source>
</reference>
<dbReference type="PANTHER" id="PTHR34599">
    <property type="entry name" value="PEROXIDASE-RELATED"/>
    <property type="match status" value="1"/>
</dbReference>
<dbReference type="RefSeq" id="WP_147190515.1">
    <property type="nucleotide sequence ID" value="NZ_CP042435.1"/>
</dbReference>
<keyword evidence="2" id="KW-1185">Reference proteome</keyword>
<dbReference type="CDD" id="cd03398">
    <property type="entry name" value="PAP2_haloperoxidase"/>
    <property type="match status" value="1"/>
</dbReference>
<evidence type="ECO:0000313" key="2">
    <source>
        <dbReference type="Proteomes" id="UP000321533"/>
    </source>
</evidence>
<protein>
    <submittedName>
        <fullName evidence="1">Vanadium-dependent haloperoxidase</fullName>
    </submittedName>
</protein>
<dbReference type="OrthoDB" id="9780455at2"/>
<keyword evidence="1" id="KW-0560">Oxidoreductase</keyword>
<dbReference type="EMBL" id="CP042435">
    <property type="protein sequence ID" value="QEC68474.1"/>
    <property type="molecule type" value="Genomic_DNA"/>
</dbReference>